<dbReference type="GO" id="GO:0016705">
    <property type="term" value="F:oxidoreductase activity, acting on paired donors, with incorporation or reduction of molecular oxygen"/>
    <property type="evidence" value="ECO:0007669"/>
    <property type="project" value="InterPro"/>
</dbReference>
<dbReference type="OrthoDB" id="502624at2"/>
<protein>
    <recommendedName>
        <fullName evidence="4">Cytochrome P450</fullName>
    </recommendedName>
</protein>
<dbReference type="PANTHER" id="PTHR46696:SF6">
    <property type="entry name" value="P450, PUTATIVE (EUROFUNG)-RELATED"/>
    <property type="match status" value="1"/>
</dbReference>
<dbReference type="AlphaFoldDB" id="A0A1G6LF26"/>
<accession>A0A1G6LF26</accession>
<name>A0A1G6LF26_9MICO</name>
<dbReference type="GO" id="GO:0020037">
    <property type="term" value="F:heme binding"/>
    <property type="evidence" value="ECO:0007669"/>
    <property type="project" value="InterPro"/>
</dbReference>
<proteinExistence type="inferred from homology"/>
<dbReference type="InterPro" id="IPR002397">
    <property type="entry name" value="Cyt_P450_B"/>
</dbReference>
<evidence type="ECO:0000313" key="3">
    <source>
        <dbReference type="Proteomes" id="UP000199039"/>
    </source>
</evidence>
<comment type="similarity">
    <text evidence="1">Belongs to the cytochrome P450 family.</text>
</comment>
<dbReference type="InterPro" id="IPR001128">
    <property type="entry name" value="Cyt_P450"/>
</dbReference>
<dbReference type="PANTHER" id="PTHR46696">
    <property type="entry name" value="P450, PUTATIVE (EUROFUNG)-RELATED"/>
    <property type="match status" value="1"/>
</dbReference>
<gene>
    <name evidence="2" type="ORF">SAMN05216410_1839</name>
</gene>
<dbReference type="Pfam" id="PF00067">
    <property type="entry name" value="p450"/>
    <property type="match status" value="1"/>
</dbReference>
<dbReference type="PRINTS" id="PR00359">
    <property type="entry name" value="BP450"/>
</dbReference>
<dbReference type="EMBL" id="FMYH01000002">
    <property type="protein sequence ID" value="SDC41831.1"/>
    <property type="molecule type" value="Genomic_DNA"/>
</dbReference>
<dbReference type="GO" id="GO:0004497">
    <property type="term" value="F:monooxygenase activity"/>
    <property type="evidence" value="ECO:0007669"/>
    <property type="project" value="InterPro"/>
</dbReference>
<dbReference type="STRING" id="1814289.SAMN05216410_1839"/>
<evidence type="ECO:0000313" key="2">
    <source>
        <dbReference type="EMBL" id="SDC41831.1"/>
    </source>
</evidence>
<reference evidence="2 3" key="1">
    <citation type="submission" date="2016-09" db="EMBL/GenBank/DDBJ databases">
        <authorList>
            <person name="Capua I."/>
            <person name="De Benedictis P."/>
            <person name="Joannis T."/>
            <person name="Lombin L.H."/>
            <person name="Cattoli G."/>
        </authorList>
    </citation>
    <scope>NUCLEOTIDE SEQUENCE [LARGE SCALE GENOMIC DNA]</scope>
    <source>
        <strain evidence="2 3">ISLP-3</strain>
    </source>
</reference>
<dbReference type="GO" id="GO:0005506">
    <property type="term" value="F:iron ion binding"/>
    <property type="evidence" value="ECO:0007669"/>
    <property type="project" value="InterPro"/>
</dbReference>
<dbReference type="Gene3D" id="1.10.630.10">
    <property type="entry name" value="Cytochrome P450"/>
    <property type="match status" value="1"/>
</dbReference>
<dbReference type="Proteomes" id="UP000199039">
    <property type="component" value="Unassembled WGS sequence"/>
</dbReference>
<evidence type="ECO:0008006" key="4">
    <source>
        <dbReference type="Google" id="ProtNLM"/>
    </source>
</evidence>
<sequence>MTETETETDTETVWNMRSPQVQADQLASYDAMRARCPVAHGSDGSWTVFGHADTVAILEDPDTFSNEVSSHLAVPNGFDAPAHAAYRDVIDRYFTAERLAVFEPVCRAICADLVAGLAHDRDIEVMATLGDPVATDLQCAFMGWPLAMREPLEGWVRKNHAASRSGDRNRMAEVAEEFDSFIRAELDARRADPGKTDDPTTRLLAETVDGRALTDEEIVSIIRNWTVGELGTISAAVGIILHFLATHPEEQRRIRAGEWDLDAVTDELQRLGAPLVANRRRTTTPVTIGGQEIPAEEKIVVLWASANRDEAVFPDPDAFNPTANRPHNLVYGRGVHYCPGAGLARLELRVLLEELFAATTGIEAGTVAPVLAHFPAGGYQEVSVRLR</sequence>
<dbReference type="InterPro" id="IPR036396">
    <property type="entry name" value="Cyt_P450_sf"/>
</dbReference>
<evidence type="ECO:0000256" key="1">
    <source>
        <dbReference type="ARBA" id="ARBA00010617"/>
    </source>
</evidence>
<keyword evidence="3" id="KW-1185">Reference proteome</keyword>
<dbReference type="RefSeq" id="WP_093182509.1">
    <property type="nucleotide sequence ID" value="NZ_FMYH01000002.1"/>
</dbReference>
<organism evidence="2 3">
    <name type="scientific">Sanguibacter gelidistatuariae</name>
    <dbReference type="NCBI Taxonomy" id="1814289"/>
    <lineage>
        <taxon>Bacteria</taxon>
        <taxon>Bacillati</taxon>
        <taxon>Actinomycetota</taxon>
        <taxon>Actinomycetes</taxon>
        <taxon>Micrococcales</taxon>
        <taxon>Sanguibacteraceae</taxon>
        <taxon>Sanguibacter</taxon>
    </lineage>
</organism>
<dbReference type="SUPFAM" id="SSF48264">
    <property type="entry name" value="Cytochrome P450"/>
    <property type="match status" value="1"/>
</dbReference>